<dbReference type="PANTHER" id="PTHR12341:SF41">
    <property type="entry name" value="5'-3' EXORIBONUCLEASE 2"/>
    <property type="match status" value="1"/>
</dbReference>
<dbReference type="GO" id="GO:0005634">
    <property type="term" value="C:nucleus"/>
    <property type="evidence" value="ECO:0007669"/>
    <property type="project" value="TreeGrafter"/>
</dbReference>
<protein>
    <submittedName>
        <fullName evidence="7">5'-3' exoribonuclease 3-like isoform X2</fullName>
    </submittedName>
</protein>
<dbReference type="FunFam" id="1.25.40.1050:FF:000002">
    <property type="entry name" value="5'-3' exoribonuclease"/>
    <property type="match status" value="1"/>
</dbReference>
<gene>
    <name evidence="7" type="ORF">G2W53_031606</name>
</gene>
<keyword evidence="5" id="KW-0269">Exonuclease</keyword>
<evidence type="ECO:0000256" key="3">
    <source>
        <dbReference type="ARBA" id="ARBA00022722"/>
    </source>
</evidence>
<keyword evidence="3" id="KW-0540">Nuclease</keyword>
<dbReference type="PANTHER" id="PTHR12341">
    <property type="entry name" value="5'-&gt;3' EXORIBONUCLEASE"/>
    <property type="match status" value="1"/>
</dbReference>
<sequence length="376" mass="43266">MGVPAFYKWLAEKYPLVVVDVIEEESVVIDGIEIPVDTSKKNPNGLEYDNLYLDMNGIIHPCFHPEDRPTPTTFDEVFQCMFDYIDRLFVMVRPRKLLFMAIDGVAPRAKMNQQRSRRFRAAKDAAEAIKLGDPGWKERYYEEKFPAKTPEELELIRKDVYTEGLCWVMHYYYEGVCSWQWFYPYHYAPFASDIKGLDELSINFELGTPFKPFDQLLGVFPAASSHALPQPYRKLMTDPNSPIIDFYPIDFEVDMNGKRYAWQGIAKLPFIDEARLLAEVQKIEHLLSAEETRRNSIMFELLFVNSCHPLSACISTLDNKCRNMSDTERAQVKEQINPKESGGMNGYISLCGGEPCPPIFRSPVAGMEDIMDNQVV</sequence>
<evidence type="ECO:0000256" key="1">
    <source>
        <dbReference type="ARBA" id="ARBA00006994"/>
    </source>
</evidence>
<dbReference type="Proteomes" id="UP000634136">
    <property type="component" value="Unassembled WGS sequence"/>
</dbReference>
<name>A0A834TB40_9FABA</name>
<dbReference type="Pfam" id="PF17846">
    <property type="entry name" value="XRN_M"/>
    <property type="match status" value="1"/>
</dbReference>
<proteinExistence type="inferred from homology"/>
<accession>A0A834TB40</accession>
<reference evidence="7" key="1">
    <citation type="submission" date="2020-09" db="EMBL/GenBank/DDBJ databases">
        <title>Genome-Enabled Discovery of Anthraquinone Biosynthesis in Senna tora.</title>
        <authorList>
            <person name="Kang S.-H."/>
            <person name="Pandey R.P."/>
            <person name="Lee C.-M."/>
            <person name="Sim J.-S."/>
            <person name="Jeong J.-T."/>
            <person name="Choi B.-S."/>
            <person name="Jung M."/>
            <person name="Ginzburg D."/>
            <person name="Zhao K."/>
            <person name="Won S.Y."/>
            <person name="Oh T.-J."/>
            <person name="Yu Y."/>
            <person name="Kim N.-H."/>
            <person name="Lee O.R."/>
            <person name="Lee T.-H."/>
            <person name="Bashyal P."/>
            <person name="Kim T.-S."/>
            <person name="Lee W.-H."/>
            <person name="Kawkins C."/>
            <person name="Kim C.-K."/>
            <person name="Kim J.S."/>
            <person name="Ahn B.O."/>
            <person name="Rhee S.Y."/>
            <person name="Sohng J.K."/>
        </authorList>
    </citation>
    <scope>NUCLEOTIDE SEQUENCE</scope>
    <source>
        <tissue evidence="7">Leaf</tissue>
    </source>
</reference>
<dbReference type="GO" id="GO:0004534">
    <property type="term" value="F:5'-3' RNA exonuclease activity"/>
    <property type="evidence" value="ECO:0007669"/>
    <property type="project" value="TreeGrafter"/>
</dbReference>
<dbReference type="AlphaFoldDB" id="A0A834TB40"/>
<comment type="caution">
    <text evidence="7">The sequence shown here is derived from an EMBL/GenBank/DDBJ whole genome shotgun (WGS) entry which is preliminary data.</text>
</comment>
<comment type="similarity">
    <text evidence="1">Belongs to the 5'-3' exonuclease family. XRN2/RAT1 subfamily.</text>
</comment>
<evidence type="ECO:0000256" key="4">
    <source>
        <dbReference type="ARBA" id="ARBA00022801"/>
    </source>
</evidence>
<dbReference type="OrthoDB" id="372487at2759"/>
<keyword evidence="4" id="KW-0378">Hydrolase</keyword>
<dbReference type="EMBL" id="JAAIUW010000009">
    <property type="protein sequence ID" value="KAF7817637.1"/>
    <property type="molecule type" value="Genomic_DNA"/>
</dbReference>
<dbReference type="Gene3D" id="1.25.40.1050">
    <property type="match status" value="1"/>
</dbReference>
<evidence type="ECO:0000256" key="5">
    <source>
        <dbReference type="ARBA" id="ARBA00022839"/>
    </source>
</evidence>
<keyword evidence="2" id="KW-0507">mRNA processing</keyword>
<dbReference type="GO" id="GO:0000956">
    <property type="term" value="P:nuclear-transcribed mRNA catabolic process"/>
    <property type="evidence" value="ECO:0007669"/>
    <property type="project" value="TreeGrafter"/>
</dbReference>
<dbReference type="GO" id="GO:0003723">
    <property type="term" value="F:RNA binding"/>
    <property type="evidence" value="ECO:0007669"/>
    <property type="project" value="TreeGrafter"/>
</dbReference>
<evidence type="ECO:0000313" key="7">
    <source>
        <dbReference type="EMBL" id="KAF7817637.1"/>
    </source>
</evidence>
<feature type="domain" description="Xrn1 helical" evidence="6">
    <location>
        <begin position="110"/>
        <end position="376"/>
    </location>
</feature>
<evidence type="ECO:0000313" key="8">
    <source>
        <dbReference type="Proteomes" id="UP000634136"/>
    </source>
</evidence>
<keyword evidence="8" id="KW-1185">Reference proteome</keyword>
<evidence type="ECO:0000256" key="2">
    <source>
        <dbReference type="ARBA" id="ARBA00022664"/>
    </source>
</evidence>
<dbReference type="InterPro" id="IPR041412">
    <property type="entry name" value="Xrn1_helical"/>
</dbReference>
<dbReference type="InterPro" id="IPR027073">
    <property type="entry name" value="5_3_exoribonuclease"/>
</dbReference>
<evidence type="ECO:0000259" key="6">
    <source>
        <dbReference type="Pfam" id="PF17846"/>
    </source>
</evidence>
<dbReference type="GO" id="GO:0006397">
    <property type="term" value="P:mRNA processing"/>
    <property type="evidence" value="ECO:0007669"/>
    <property type="project" value="UniProtKB-KW"/>
</dbReference>
<organism evidence="7 8">
    <name type="scientific">Senna tora</name>
    <dbReference type="NCBI Taxonomy" id="362788"/>
    <lineage>
        <taxon>Eukaryota</taxon>
        <taxon>Viridiplantae</taxon>
        <taxon>Streptophyta</taxon>
        <taxon>Embryophyta</taxon>
        <taxon>Tracheophyta</taxon>
        <taxon>Spermatophyta</taxon>
        <taxon>Magnoliopsida</taxon>
        <taxon>eudicotyledons</taxon>
        <taxon>Gunneridae</taxon>
        <taxon>Pentapetalae</taxon>
        <taxon>rosids</taxon>
        <taxon>fabids</taxon>
        <taxon>Fabales</taxon>
        <taxon>Fabaceae</taxon>
        <taxon>Caesalpinioideae</taxon>
        <taxon>Cassia clade</taxon>
        <taxon>Senna</taxon>
    </lineage>
</organism>